<reference evidence="2 3" key="1">
    <citation type="submission" date="2018-05" db="EMBL/GenBank/DDBJ databases">
        <title>Genomic Encyclopedia of Type Strains, Phase IV (KMG-IV): sequencing the most valuable type-strain genomes for metagenomic binning, comparative biology and taxonomic classification.</title>
        <authorList>
            <person name="Goeker M."/>
        </authorList>
    </citation>
    <scope>NUCLEOTIDE SEQUENCE [LARGE SCALE GENOMIC DNA]</scope>
    <source>
        <strain evidence="2 3">DSM 25350</strain>
    </source>
</reference>
<organism evidence="2 3">
    <name type="scientific">Pleionea mediterranea</name>
    <dbReference type="NCBI Taxonomy" id="523701"/>
    <lineage>
        <taxon>Bacteria</taxon>
        <taxon>Pseudomonadati</taxon>
        <taxon>Pseudomonadota</taxon>
        <taxon>Gammaproteobacteria</taxon>
        <taxon>Oceanospirillales</taxon>
        <taxon>Pleioneaceae</taxon>
        <taxon>Pleionea</taxon>
    </lineage>
</organism>
<evidence type="ECO:0000256" key="1">
    <source>
        <dbReference type="SAM" id="Phobius"/>
    </source>
</evidence>
<proteinExistence type="predicted"/>
<keyword evidence="1" id="KW-0472">Membrane</keyword>
<dbReference type="PANTHER" id="PTHR35867:SF1">
    <property type="entry name" value="PROTEIN RSEC"/>
    <property type="match status" value="1"/>
</dbReference>
<dbReference type="PANTHER" id="PTHR35867">
    <property type="entry name" value="PROTEIN RSEC"/>
    <property type="match status" value="1"/>
</dbReference>
<dbReference type="Pfam" id="PF04246">
    <property type="entry name" value="RseC_MucC"/>
    <property type="match status" value="1"/>
</dbReference>
<feature type="transmembrane region" description="Helical" evidence="1">
    <location>
        <begin position="115"/>
        <end position="134"/>
    </location>
</feature>
<dbReference type="PIRSF" id="PIRSF004923">
    <property type="entry name" value="RseC"/>
    <property type="match status" value="1"/>
</dbReference>
<sequence length="163" mass="17921">MASSYDKSSFHKETAHVVSESDGYVWLSSITRSGCHSCDANQVCGTGLLSHLFGRRRFYLKVKNTLGVKAGDDVLISIPERSLLMASLLLYLFPVFAMFVTAVIAQSMLMSEAWVVLWSIFGLLAGFAVARLLCKRLETGATSQITLLAKVEPNMVLQIEQPT</sequence>
<dbReference type="RefSeq" id="WP_109761584.1">
    <property type="nucleotide sequence ID" value="NZ_QGGU01000001.1"/>
</dbReference>
<name>A0A316G0U2_9GAMM</name>
<dbReference type="InterPro" id="IPR007359">
    <property type="entry name" value="SigmaE_reg_RseC_MucC"/>
</dbReference>
<comment type="caution">
    <text evidence="2">The sequence shown here is derived from an EMBL/GenBank/DDBJ whole genome shotgun (WGS) entry which is preliminary data.</text>
</comment>
<dbReference type="Proteomes" id="UP000245790">
    <property type="component" value="Unassembled WGS sequence"/>
</dbReference>
<dbReference type="EMBL" id="QGGU01000001">
    <property type="protein sequence ID" value="PWK54469.1"/>
    <property type="molecule type" value="Genomic_DNA"/>
</dbReference>
<keyword evidence="1" id="KW-0812">Transmembrane</keyword>
<gene>
    <name evidence="2" type="ORF">C8D97_101317</name>
</gene>
<evidence type="ECO:0000313" key="3">
    <source>
        <dbReference type="Proteomes" id="UP000245790"/>
    </source>
</evidence>
<accession>A0A316G0U2</accession>
<protein>
    <submittedName>
        <fullName evidence="2">RseC/MucC-like positive regulator of sigma(E)</fullName>
    </submittedName>
</protein>
<dbReference type="InterPro" id="IPR026268">
    <property type="entry name" value="RseC"/>
</dbReference>
<keyword evidence="1" id="KW-1133">Transmembrane helix</keyword>
<evidence type="ECO:0000313" key="2">
    <source>
        <dbReference type="EMBL" id="PWK54469.1"/>
    </source>
</evidence>
<feature type="transmembrane region" description="Helical" evidence="1">
    <location>
        <begin position="88"/>
        <end position="109"/>
    </location>
</feature>
<keyword evidence="3" id="KW-1185">Reference proteome</keyword>
<dbReference type="AlphaFoldDB" id="A0A316G0U2"/>